<dbReference type="Proteomes" id="UP000295351">
    <property type="component" value="Unassembled WGS sequence"/>
</dbReference>
<name>A0A4R2D1X3_SHIGR</name>
<protein>
    <submittedName>
        <fullName evidence="2">Glutathione S-transferase</fullName>
    </submittedName>
</protein>
<proteinExistence type="predicted"/>
<organism evidence="2 3">
    <name type="scientific">Shinella granuli</name>
    <dbReference type="NCBI Taxonomy" id="323621"/>
    <lineage>
        <taxon>Bacteria</taxon>
        <taxon>Pseudomonadati</taxon>
        <taxon>Pseudomonadota</taxon>
        <taxon>Alphaproteobacteria</taxon>
        <taxon>Hyphomicrobiales</taxon>
        <taxon>Rhizobiaceae</taxon>
        <taxon>Shinella</taxon>
    </lineage>
</organism>
<sequence>MTRLLYALSGADRTRQFSPHVWKTVMSLAHKGLAYETVPVGFTEIPAIEGGSTATVPLLRDGDRLVRDSFDIALYLDEAYPDRPSLFGGEGGRAMARFIENWSQSTLHMAVTRIAILDIHNLLEPADQAYFRRSREERLGASLEDIAAAGKAEVEGFAKKLQPLRNMLKVQPFIGGEGPLFPDYIVFGALQWLRTTAGTKVLEEGDPVAGWFARCLDLHGGVGHRVTAA</sequence>
<dbReference type="GO" id="GO:0004364">
    <property type="term" value="F:glutathione transferase activity"/>
    <property type="evidence" value="ECO:0007669"/>
    <property type="project" value="TreeGrafter"/>
</dbReference>
<dbReference type="InterPro" id="IPR036282">
    <property type="entry name" value="Glutathione-S-Trfase_C_sf"/>
</dbReference>
<evidence type="ECO:0000313" key="3">
    <source>
        <dbReference type="Proteomes" id="UP000295351"/>
    </source>
</evidence>
<gene>
    <name evidence="2" type="ORF">EV665_102321</name>
</gene>
<evidence type="ECO:0000313" key="2">
    <source>
        <dbReference type="EMBL" id="TCN47801.1"/>
    </source>
</evidence>
<dbReference type="Pfam" id="PF13417">
    <property type="entry name" value="GST_N_3"/>
    <property type="match status" value="1"/>
</dbReference>
<comment type="caution">
    <text evidence="2">The sequence shown here is derived from an EMBL/GenBank/DDBJ whole genome shotgun (WGS) entry which is preliminary data.</text>
</comment>
<keyword evidence="2" id="KW-0808">Transferase</keyword>
<dbReference type="InterPro" id="IPR054416">
    <property type="entry name" value="GST_UstS-like_C"/>
</dbReference>
<evidence type="ECO:0000259" key="1">
    <source>
        <dbReference type="PROSITE" id="PS50404"/>
    </source>
</evidence>
<feature type="domain" description="GST N-terminal" evidence="1">
    <location>
        <begin position="8"/>
        <end position="84"/>
    </location>
</feature>
<dbReference type="SUPFAM" id="SSF52833">
    <property type="entry name" value="Thioredoxin-like"/>
    <property type="match status" value="1"/>
</dbReference>
<dbReference type="CDD" id="cd03038">
    <property type="entry name" value="GST_N_etherase_LigE"/>
    <property type="match status" value="1"/>
</dbReference>
<dbReference type="GO" id="GO:0005737">
    <property type="term" value="C:cytoplasm"/>
    <property type="evidence" value="ECO:0007669"/>
    <property type="project" value="TreeGrafter"/>
</dbReference>
<accession>A0A4R2D1X3</accession>
<dbReference type="CDD" id="cd03202">
    <property type="entry name" value="GST_C_etherase_LigE"/>
    <property type="match status" value="1"/>
</dbReference>
<dbReference type="SUPFAM" id="SSF47616">
    <property type="entry name" value="GST C-terminal domain-like"/>
    <property type="match status" value="1"/>
</dbReference>
<dbReference type="PANTHER" id="PTHR43968:SF6">
    <property type="entry name" value="GLUTATHIONE S-TRANSFERASE OMEGA"/>
    <property type="match status" value="1"/>
</dbReference>
<dbReference type="InterPro" id="IPR050983">
    <property type="entry name" value="GST_Omega/HSP26"/>
</dbReference>
<dbReference type="PROSITE" id="PS50404">
    <property type="entry name" value="GST_NTER"/>
    <property type="match status" value="1"/>
</dbReference>
<dbReference type="RefSeq" id="WP_064329672.1">
    <property type="nucleotide sequence ID" value="NZ_BAABEI010000012.1"/>
</dbReference>
<dbReference type="InterPro" id="IPR036249">
    <property type="entry name" value="Thioredoxin-like_sf"/>
</dbReference>
<dbReference type="GO" id="GO:0045174">
    <property type="term" value="F:glutathione dehydrogenase (ascorbate) activity"/>
    <property type="evidence" value="ECO:0007669"/>
    <property type="project" value="TreeGrafter"/>
</dbReference>
<keyword evidence="3" id="KW-1185">Reference proteome</keyword>
<dbReference type="Gene3D" id="1.20.1050.10">
    <property type="match status" value="1"/>
</dbReference>
<dbReference type="Gene3D" id="3.40.30.10">
    <property type="entry name" value="Glutaredoxin"/>
    <property type="match status" value="1"/>
</dbReference>
<reference evidence="2 3" key="1">
    <citation type="submission" date="2019-03" db="EMBL/GenBank/DDBJ databases">
        <title>Genomic Encyclopedia of Type Strains, Phase IV (KMG-IV): sequencing the most valuable type-strain genomes for metagenomic binning, comparative biology and taxonomic classification.</title>
        <authorList>
            <person name="Goeker M."/>
        </authorList>
    </citation>
    <scope>NUCLEOTIDE SEQUENCE [LARGE SCALE GENOMIC DNA]</scope>
    <source>
        <strain evidence="2 3">DSM 18401</strain>
    </source>
</reference>
<dbReference type="PANTHER" id="PTHR43968">
    <property type="match status" value="1"/>
</dbReference>
<dbReference type="GO" id="GO:0006749">
    <property type="term" value="P:glutathione metabolic process"/>
    <property type="evidence" value="ECO:0007669"/>
    <property type="project" value="TreeGrafter"/>
</dbReference>
<dbReference type="EMBL" id="SLVX01000002">
    <property type="protein sequence ID" value="TCN47801.1"/>
    <property type="molecule type" value="Genomic_DNA"/>
</dbReference>
<dbReference type="Pfam" id="PF22041">
    <property type="entry name" value="GST_C_7"/>
    <property type="match status" value="1"/>
</dbReference>
<dbReference type="InterPro" id="IPR004045">
    <property type="entry name" value="Glutathione_S-Trfase_N"/>
</dbReference>
<dbReference type="AlphaFoldDB" id="A0A4R2D1X3"/>